<reference evidence="2" key="1">
    <citation type="submission" date="2016-02" db="EMBL/GenBank/DDBJ databases">
        <title>Draft genome sequence of Microdochium bolleyi, a fungal endophyte of beachgrass.</title>
        <authorList>
            <consortium name="DOE Joint Genome Institute"/>
            <person name="David A.S."/>
            <person name="May G."/>
            <person name="Haridas S."/>
            <person name="Lim J."/>
            <person name="Wang M."/>
            <person name="Labutti K."/>
            <person name="Lipzen A."/>
            <person name="Barry K."/>
            <person name="Grigoriev I.V."/>
        </authorList>
    </citation>
    <scope>NUCLEOTIDE SEQUENCE [LARGE SCALE GENOMIC DNA]</scope>
    <source>
        <strain evidence="2">J235TASD1</strain>
    </source>
</reference>
<dbReference type="OrthoDB" id="330671at2759"/>
<dbReference type="SUPFAM" id="SSF52374">
    <property type="entry name" value="Nucleotidylyl transferase"/>
    <property type="match status" value="1"/>
</dbReference>
<evidence type="ECO:0000313" key="2">
    <source>
        <dbReference type="Proteomes" id="UP000070501"/>
    </source>
</evidence>
<dbReference type="InParanoid" id="A0A136IPS8"/>
<dbReference type="STRING" id="196109.A0A136IPS8"/>
<accession>A0A136IPS8</accession>
<dbReference type="Gene3D" id="3.40.50.620">
    <property type="entry name" value="HUPs"/>
    <property type="match status" value="1"/>
</dbReference>
<keyword evidence="2" id="KW-1185">Reference proteome</keyword>
<dbReference type="GO" id="GO:0015937">
    <property type="term" value="P:coenzyme A biosynthetic process"/>
    <property type="evidence" value="ECO:0007669"/>
    <property type="project" value="TreeGrafter"/>
</dbReference>
<sequence length="403" mass="43588">MPSDQDAPSLLLLPAPPSPADRAALNAAYRPSLKAAITKVQNAQAGAILIVAVACPLLAAGPSAGQSTLSWTEAQHLVAGLYSIISIICAKDNIHTEVNGGPNSVDTRVVLVDHDPSRQAGPSANKIKHNGTIVMDLEAFASTHHPWQRIFHVDNEQGYKLVSSFKQLAERNQPLRHDQLIVVEGGVTLNLPTPTTTKPTSQTKPVPIVCLGGTFDHLHPGHKLLLTAAVLLLQVPPQSSPKPCRFVVGITGDELLKQKKYAEFVQSWDLRALYVLKFLNSLLQLSLDGGSESREPKLVSGDGRVTGIFRDGTIEVECVIIQDAFGPTTRQQEMDVLVVSGETRSGGNAVNAERQKLGWHALDIFEVDVLDAEEISDTTTKTEDYSTKISSTAIRRKKAESRM</sequence>
<dbReference type="PANTHER" id="PTHR10695">
    <property type="entry name" value="DEPHOSPHO-COA KINASE-RELATED"/>
    <property type="match status" value="1"/>
</dbReference>
<evidence type="ECO:0008006" key="3">
    <source>
        <dbReference type="Google" id="ProtNLM"/>
    </source>
</evidence>
<protein>
    <recommendedName>
        <fullName evidence="3">Cytidyltransferase-like domain-containing protein</fullName>
    </recommendedName>
</protein>
<dbReference type="Proteomes" id="UP000070501">
    <property type="component" value="Unassembled WGS sequence"/>
</dbReference>
<name>A0A136IPS8_9PEZI</name>
<dbReference type="AlphaFoldDB" id="A0A136IPS8"/>
<evidence type="ECO:0000313" key="1">
    <source>
        <dbReference type="EMBL" id="KXJ86933.1"/>
    </source>
</evidence>
<gene>
    <name evidence="1" type="ORF">Micbo1qcDRAFT_125427</name>
</gene>
<organism evidence="1 2">
    <name type="scientific">Microdochium bolleyi</name>
    <dbReference type="NCBI Taxonomy" id="196109"/>
    <lineage>
        <taxon>Eukaryota</taxon>
        <taxon>Fungi</taxon>
        <taxon>Dikarya</taxon>
        <taxon>Ascomycota</taxon>
        <taxon>Pezizomycotina</taxon>
        <taxon>Sordariomycetes</taxon>
        <taxon>Xylariomycetidae</taxon>
        <taxon>Xylariales</taxon>
        <taxon>Microdochiaceae</taxon>
        <taxon>Microdochium</taxon>
    </lineage>
</organism>
<proteinExistence type="predicted"/>
<dbReference type="PANTHER" id="PTHR10695:SF46">
    <property type="entry name" value="BIFUNCTIONAL COENZYME A SYNTHASE-RELATED"/>
    <property type="match status" value="1"/>
</dbReference>
<dbReference type="GO" id="GO:0004140">
    <property type="term" value="F:dephospho-CoA kinase activity"/>
    <property type="evidence" value="ECO:0007669"/>
    <property type="project" value="TreeGrafter"/>
</dbReference>
<dbReference type="InterPro" id="IPR014729">
    <property type="entry name" value="Rossmann-like_a/b/a_fold"/>
</dbReference>
<dbReference type="EMBL" id="KQ964265">
    <property type="protein sequence ID" value="KXJ86933.1"/>
    <property type="molecule type" value="Genomic_DNA"/>
</dbReference>